<protein>
    <submittedName>
        <fullName evidence="6">ADP-ribosylation factor family-domain-containing protein</fullName>
    </submittedName>
</protein>
<keyword evidence="2 3" id="KW-0342">GTP-binding</keyword>
<dbReference type="GO" id="GO:0005525">
    <property type="term" value="F:GTP binding"/>
    <property type="evidence" value="ECO:0007669"/>
    <property type="project" value="UniProtKB-KW"/>
</dbReference>
<evidence type="ECO:0000256" key="5">
    <source>
        <dbReference type="SAM" id="MobiDB-lite"/>
    </source>
</evidence>
<organism evidence="6 7">
    <name type="scientific">Massariosphaeria phaeospora</name>
    <dbReference type="NCBI Taxonomy" id="100035"/>
    <lineage>
        <taxon>Eukaryota</taxon>
        <taxon>Fungi</taxon>
        <taxon>Dikarya</taxon>
        <taxon>Ascomycota</taxon>
        <taxon>Pezizomycotina</taxon>
        <taxon>Dothideomycetes</taxon>
        <taxon>Pleosporomycetidae</taxon>
        <taxon>Pleosporales</taxon>
        <taxon>Pleosporales incertae sedis</taxon>
        <taxon>Massariosphaeria</taxon>
    </lineage>
</organism>
<dbReference type="Gene3D" id="3.40.50.300">
    <property type="entry name" value="P-loop containing nucleotide triphosphate hydrolases"/>
    <property type="match status" value="1"/>
</dbReference>
<dbReference type="SMART" id="SM00178">
    <property type="entry name" value="SAR"/>
    <property type="match status" value="1"/>
</dbReference>
<evidence type="ECO:0000313" key="6">
    <source>
        <dbReference type="EMBL" id="KAF2865840.1"/>
    </source>
</evidence>
<evidence type="ECO:0000256" key="1">
    <source>
        <dbReference type="ARBA" id="ARBA00022741"/>
    </source>
</evidence>
<dbReference type="PROSITE" id="PS51417">
    <property type="entry name" value="ARF"/>
    <property type="match status" value="1"/>
</dbReference>
<dbReference type="PRINTS" id="PR00449">
    <property type="entry name" value="RASTRNSFRMNG"/>
</dbReference>
<sequence>MNQGPKSVDWLDATLRAPALNQPPQKPKTWFSTALSTLGLSSPQFPPLTPFAHLFDGLHHTTIVLSGLDAAGKSTILRNHISLDQTHAGQDVAIRNPLQHFPVEVVTYPSDIVFLTVDAGGSAPRNYKACERGLIGAGDAIVWVVDASDRDRLVESREELLYRFARTANSEEKYGMKSGIPVLMLINKQDLEQAMSIEEIKQGFGDTSAALNGHPWTMFEMGANPEMNIHRAFSWLADRLMEADNRKGRPKEMSEVSGTMNTFTKP</sequence>
<feature type="binding site" evidence="3">
    <location>
        <begin position="187"/>
        <end position="190"/>
    </location>
    <ligand>
        <name>GTP</name>
        <dbReference type="ChEBI" id="CHEBI:37565"/>
    </ligand>
</feature>
<dbReference type="GO" id="GO:0003924">
    <property type="term" value="F:GTPase activity"/>
    <property type="evidence" value="ECO:0007669"/>
    <property type="project" value="InterPro"/>
</dbReference>
<keyword evidence="4" id="KW-0460">Magnesium</keyword>
<evidence type="ECO:0000256" key="4">
    <source>
        <dbReference type="PIRSR" id="PIRSR606689-2"/>
    </source>
</evidence>
<name>A0A7C8M0C1_9PLEO</name>
<feature type="binding site" evidence="4">
    <location>
        <position position="74"/>
    </location>
    <ligand>
        <name>Mg(2+)</name>
        <dbReference type="ChEBI" id="CHEBI:18420"/>
    </ligand>
</feature>
<dbReference type="PANTHER" id="PTHR11711">
    <property type="entry name" value="ADP RIBOSYLATION FACTOR-RELATED"/>
    <property type="match status" value="1"/>
</dbReference>
<dbReference type="Proteomes" id="UP000481861">
    <property type="component" value="Unassembled WGS sequence"/>
</dbReference>
<gene>
    <name evidence="6" type="ORF">BDV95DRAFT_612416</name>
</gene>
<evidence type="ECO:0000313" key="7">
    <source>
        <dbReference type="Proteomes" id="UP000481861"/>
    </source>
</evidence>
<dbReference type="GO" id="GO:0046872">
    <property type="term" value="F:metal ion binding"/>
    <property type="evidence" value="ECO:0007669"/>
    <property type="project" value="UniProtKB-KW"/>
</dbReference>
<feature type="region of interest" description="Disordered" evidence="5">
    <location>
        <begin position="246"/>
        <end position="266"/>
    </location>
</feature>
<dbReference type="InterPro" id="IPR024156">
    <property type="entry name" value="Small_GTPase_ARF"/>
</dbReference>
<dbReference type="EMBL" id="JAADJZ010000031">
    <property type="protein sequence ID" value="KAF2865840.1"/>
    <property type="molecule type" value="Genomic_DNA"/>
</dbReference>
<feature type="binding site" evidence="3">
    <location>
        <begin position="67"/>
        <end position="74"/>
    </location>
    <ligand>
        <name>GTP</name>
        <dbReference type="ChEBI" id="CHEBI:37565"/>
    </ligand>
</feature>
<accession>A0A7C8M0C1</accession>
<dbReference type="Pfam" id="PF00025">
    <property type="entry name" value="Arf"/>
    <property type="match status" value="1"/>
</dbReference>
<evidence type="ECO:0000256" key="2">
    <source>
        <dbReference type="ARBA" id="ARBA00023134"/>
    </source>
</evidence>
<keyword evidence="4" id="KW-0479">Metal-binding</keyword>
<comment type="caution">
    <text evidence="6">The sequence shown here is derived from an EMBL/GenBank/DDBJ whole genome shotgun (WGS) entry which is preliminary data.</text>
</comment>
<dbReference type="OrthoDB" id="414781at2759"/>
<reference evidence="6 7" key="1">
    <citation type="submission" date="2020-01" db="EMBL/GenBank/DDBJ databases">
        <authorList>
            <consortium name="DOE Joint Genome Institute"/>
            <person name="Haridas S."/>
            <person name="Albert R."/>
            <person name="Binder M."/>
            <person name="Bloem J."/>
            <person name="Labutti K."/>
            <person name="Salamov A."/>
            <person name="Andreopoulos B."/>
            <person name="Baker S.E."/>
            <person name="Barry K."/>
            <person name="Bills G."/>
            <person name="Bluhm B.H."/>
            <person name="Cannon C."/>
            <person name="Castanera R."/>
            <person name="Culley D.E."/>
            <person name="Daum C."/>
            <person name="Ezra D."/>
            <person name="Gonzalez J.B."/>
            <person name="Henrissat B."/>
            <person name="Kuo A."/>
            <person name="Liang C."/>
            <person name="Lipzen A."/>
            <person name="Lutzoni F."/>
            <person name="Magnuson J."/>
            <person name="Mondo S."/>
            <person name="Nolan M."/>
            <person name="Ohm R."/>
            <person name="Pangilinan J."/>
            <person name="Park H.-J.H."/>
            <person name="Ramirez L."/>
            <person name="Alfaro M."/>
            <person name="Sun H."/>
            <person name="Tritt A."/>
            <person name="Yoshinaga Y."/>
            <person name="Zwiers L.-H.L."/>
            <person name="Turgeon B.G."/>
            <person name="Goodwin S.B."/>
            <person name="Spatafora J.W."/>
            <person name="Crous P.W."/>
            <person name="Grigoriev I.V."/>
        </authorList>
    </citation>
    <scope>NUCLEOTIDE SEQUENCE [LARGE SCALE GENOMIC DNA]</scope>
    <source>
        <strain evidence="6 7">CBS 611.86</strain>
    </source>
</reference>
<keyword evidence="7" id="KW-1185">Reference proteome</keyword>
<dbReference type="InterPro" id="IPR027417">
    <property type="entry name" value="P-loop_NTPase"/>
</dbReference>
<feature type="compositionally biased region" description="Polar residues" evidence="5">
    <location>
        <begin position="256"/>
        <end position="266"/>
    </location>
</feature>
<feature type="binding site" evidence="3">
    <location>
        <position position="121"/>
    </location>
    <ligand>
        <name>GTP</name>
        <dbReference type="ChEBI" id="CHEBI:37565"/>
    </ligand>
</feature>
<dbReference type="InterPro" id="IPR006689">
    <property type="entry name" value="Small_GTPase_ARF/SAR"/>
</dbReference>
<dbReference type="SUPFAM" id="SSF52540">
    <property type="entry name" value="P-loop containing nucleoside triphosphate hydrolases"/>
    <property type="match status" value="1"/>
</dbReference>
<dbReference type="AlphaFoldDB" id="A0A7C8M0C1"/>
<dbReference type="SMART" id="SM00177">
    <property type="entry name" value="ARF"/>
    <property type="match status" value="1"/>
</dbReference>
<keyword evidence="1 3" id="KW-0547">Nucleotide-binding</keyword>
<evidence type="ECO:0000256" key="3">
    <source>
        <dbReference type="PIRSR" id="PIRSR606689-1"/>
    </source>
</evidence>
<proteinExistence type="predicted"/>